<dbReference type="Proteomes" id="UP000786811">
    <property type="component" value="Unassembled WGS sequence"/>
</dbReference>
<keyword evidence="3" id="KW-1185">Reference proteome</keyword>
<feature type="region of interest" description="Disordered" evidence="1">
    <location>
        <begin position="1"/>
        <end position="75"/>
    </location>
</feature>
<gene>
    <name evidence="2" type="ORF">HICCMSTLAB_LOCUS5968</name>
</gene>
<evidence type="ECO:0000256" key="1">
    <source>
        <dbReference type="SAM" id="MobiDB-lite"/>
    </source>
</evidence>
<feature type="compositionally biased region" description="Gly residues" evidence="1">
    <location>
        <begin position="1"/>
        <end position="21"/>
    </location>
</feature>
<dbReference type="OrthoDB" id="8123679at2759"/>
<reference evidence="2" key="1">
    <citation type="submission" date="2021-04" db="EMBL/GenBank/DDBJ databases">
        <authorList>
            <person name="Chebbi M.A.C M."/>
        </authorList>
    </citation>
    <scope>NUCLEOTIDE SEQUENCE</scope>
</reference>
<sequence length="264" mass="28987">MPRAGIGGMGSRLAGNGGIDIGGKSRPSIELSISRGPDIPLNLLSYKSRESSKPRRSSNFENKKKTTYSKSATTHDPVSEERRWWRWWIRIAPEHPVPEPVSVGPTTHSTLGALFAPVTSTSAAVALLGIAHTRPLTNSARRNLDFHRLSVNHLPVQLLDRVINVARGLQMHEPVVTHDVTLDDSTVLGEQLTNLRSLGVVRQVTHEDFSSWGVWTLSALGGFAFYRLTVDWSSVQVLDCIFTSPQKKSISSLLISDNSKNSCS</sequence>
<organism evidence="2 3">
    <name type="scientific">Cotesia congregata</name>
    <name type="common">Parasitoid wasp</name>
    <name type="synonym">Apanteles congregatus</name>
    <dbReference type="NCBI Taxonomy" id="51543"/>
    <lineage>
        <taxon>Eukaryota</taxon>
        <taxon>Metazoa</taxon>
        <taxon>Ecdysozoa</taxon>
        <taxon>Arthropoda</taxon>
        <taxon>Hexapoda</taxon>
        <taxon>Insecta</taxon>
        <taxon>Pterygota</taxon>
        <taxon>Neoptera</taxon>
        <taxon>Endopterygota</taxon>
        <taxon>Hymenoptera</taxon>
        <taxon>Apocrita</taxon>
        <taxon>Ichneumonoidea</taxon>
        <taxon>Braconidae</taxon>
        <taxon>Microgastrinae</taxon>
        <taxon>Cotesia</taxon>
    </lineage>
</organism>
<accession>A0A8J2HEF6</accession>
<comment type="caution">
    <text evidence="2">The sequence shown here is derived from an EMBL/GenBank/DDBJ whole genome shotgun (WGS) entry which is preliminary data.</text>
</comment>
<protein>
    <submittedName>
        <fullName evidence="2">Uncharacterized protein</fullName>
    </submittedName>
</protein>
<name>A0A8J2HEF6_COTCN</name>
<evidence type="ECO:0000313" key="3">
    <source>
        <dbReference type="Proteomes" id="UP000786811"/>
    </source>
</evidence>
<proteinExistence type="predicted"/>
<dbReference type="AlphaFoldDB" id="A0A8J2HEF6"/>
<dbReference type="EMBL" id="CAJNRD030001120">
    <property type="protein sequence ID" value="CAG5092188.1"/>
    <property type="molecule type" value="Genomic_DNA"/>
</dbReference>
<evidence type="ECO:0000313" key="2">
    <source>
        <dbReference type="EMBL" id="CAG5092188.1"/>
    </source>
</evidence>